<protein>
    <submittedName>
        <fullName evidence="1">Uncharacterized protein</fullName>
    </submittedName>
</protein>
<dbReference type="Proteomes" id="UP000652761">
    <property type="component" value="Unassembled WGS sequence"/>
</dbReference>
<evidence type="ECO:0000313" key="1">
    <source>
        <dbReference type="EMBL" id="MQM12831.1"/>
    </source>
</evidence>
<evidence type="ECO:0000313" key="2">
    <source>
        <dbReference type="Proteomes" id="UP000652761"/>
    </source>
</evidence>
<dbReference type="EMBL" id="NMUH01005470">
    <property type="protein sequence ID" value="MQM12831.1"/>
    <property type="molecule type" value="Genomic_DNA"/>
</dbReference>
<accession>A0A843X379</accession>
<proteinExistence type="predicted"/>
<name>A0A843X379_COLES</name>
<sequence length="83" mass="9272">MYTRTRVCGIVSIIQQASKTPSADATPIVTHTHENEKRKEVPCYLQGTSMVQPTHRPCGNPWSEDIYGGLGEKFASLPIRNDR</sequence>
<organism evidence="1 2">
    <name type="scientific">Colocasia esculenta</name>
    <name type="common">Wild taro</name>
    <name type="synonym">Arum esculentum</name>
    <dbReference type="NCBI Taxonomy" id="4460"/>
    <lineage>
        <taxon>Eukaryota</taxon>
        <taxon>Viridiplantae</taxon>
        <taxon>Streptophyta</taxon>
        <taxon>Embryophyta</taxon>
        <taxon>Tracheophyta</taxon>
        <taxon>Spermatophyta</taxon>
        <taxon>Magnoliopsida</taxon>
        <taxon>Liliopsida</taxon>
        <taxon>Araceae</taxon>
        <taxon>Aroideae</taxon>
        <taxon>Colocasieae</taxon>
        <taxon>Colocasia</taxon>
    </lineage>
</organism>
<keyword evidence="2" id="KW-1185">Reference proteome</keyword>
<comment type="caution">
    <text evidence="1">The sequence shown here is derived from an EMBL/GenBank/DDBJ whole genome shotgun (WGS) entry which is preliminary data.</text>
</comment>
<reference evidence="1" key="1">
    <citation type="submission" date="2017-07" db="EMBL/GenBank/DDBJ databases">
        <title>Taro Niue Genome Assembly and Annotation.</title>
        <authorList>
            <person name="Atibalentja N."/>
            <person name="Keating K."/>
            <person name="Fields C.J."/>
        </authorList>
    </citation>
    <scope>NUCLEOTIDE SEQUENCE</scope>
    <source>
        <strain evidence="1">Niue_2</strain>
        <tissue evidence="1">Leaf</tissue>
    </source>
</reference>
<gene>
    <name evidence="1" type="ORF">Taro_045752</name>
</gene>
<dbReference type="AlphaFoldDB" id="A0A843X379"/>